<dbReference type="KEGG" id="acry:AC20117_10560"/>
<proteinExistence type="predicted"/>
<dbReference type="Proteomes" id="UP000181917">
    <property type="component" value="Unassembled WGS sequence"/>
</dbReference>
<protein>
    <submittedName>
        <fullName evidence="1">Uncharacterized protein</fullName>
    </submittedName>
</protein>
<dbReference type="EMBL" id="FNKH01000002">
    <property type="protein sequence ID" value="SDQ50078.1"/>
    <property type="molecule type" value="Genomic_DNA"/>
</dbReference>
<accession>A0A1H1BDK2</accession>
<name>A0A1H1BDK2_9MICC</name>
<sequence>MGNQLGIKEPERMTATLRVDAGRDTIDALVPTLMAMRFALTARLYSVLGWQDVPPDEVHGRSYLVGGHAHLVVLHQPRSLDAILVGGSHDGAEIPMDVRIPPLTMGILSGTDCDGDGCSCYDRGDVEEGAEEWSCWQHAGLARDSEGSWRWAYSPASVRGITRAEQRHHDHDGEDHDDAHCSLCRLNVWSERTTRLRLPDVIRENEARQHVEKSPHSSLTCSACRADLLTSRR</sequence>
<organism evidence="1 2">
    <name type="scientific">Crystallibacter crystallopoietes</name>
    <dbReference type="NCBI Taxonomy" id="37928"/>
    <lineage>
        <taxon>Bacteria</taxon>
        <taxon>Bacillati</taxon>
        <taxon>Actinomycetota</taxon>
        <taxon>Actinomycetes</taxon>
        <taxon>Micrococcales</taxon>
        <taxon>Micrococcaceae</taxon>
        <taxon>Crystallibacter</taxon>
    </lineage>
</organism>
<gene>
    <name evidence="1" type="ORF">SAMN04489742_1361</name>
</gene>
<dbReference type="RefSeq" id="WP_074699779.1">
    <property type="nucleotide sequence ID" value="NZ_CP018863.1"/>
</dbReference>
<dbReference type="STRING" id="37928.SAMN04489742_1361"/>
<keyword evidence="2" id="KW-1185">Reference proteome</keyword>
<reference evidence="1 2" key="1">
    <citation type="submission" date="2016-10" db="EMBL/GenBank/DDBJ databases">
        <authorList>
            <person name="de Groot N.N."/>
        </authorList>
    </citation>
    <scope>NUCLEOTIDE SEQUENCE [LARGE SCALE GENOMIC DNA]</scope>
    <source>
        <strain evidence="1 2">DSM 20117</strain>
    </source>
</reference>
<evidence type="ECO:0000313" key="1">
    <source>
        <dbReference type="EMBL" id="SDQ50078.1"/>
    </source>
</evidence>
<evidence type="ECO:0000313" key="2">
    <source>
        <dbReference type="Proteomes" id="UP000181917"/>
    </source>
</evidence>
<dbReference type="AlphaFoldDB" id="A0A1H1BDK2"/>